<name>A0ABU7JJ75_9GAMM</name>
<dbReference type="Gene3D" id="1.10.287.950">
    <property type="entry name" value="Methyl-accepting chemotaxis protein"/>
    <property type="match status" value="1"/>
</dbReference>
<dbReference type="SMART" id="SM00283">
    <property type="entry name" value="MA"/>
    <property type="match status" value="1"/>
</dbReference>
<evidence type="ECO:0000256" key="2">
    <source>
        <dbReference type="ARBA" id="ARBA00023224"/>
    </source>
</evidence>
<dbReference type="EMBL" id="JAUGZK010000016">
    <property type="protein sequence ID" value="MEE2025751.1"/>
    <property type="molecule type" value="Genomic_DNA"/>
</dbReference>
<dbReference type="PRINTS" id="PR00260">
    <property type="entry name" value="CHEMTRNSDUCR"/>
</dbReference>
<reference evidence="7 8" key="1">
    <citation type="submission" date="2023-06" db="EMBL/GenBank/DDBJ databases">
        <title>Alkalimonas sp., MEB004 an alkaliphilic bacterium isolated from Lonar Lake, India.</title>
        <authorList>
            <person name="Joshi A."/>
            <person name="Thite S."/>
        </authorList>
    </citation>
    <scope>NUCLEOTIDE SEQUENCE [LARGE SCALE GENOMIC DNA]</scope>
    <source>
        <strain evidence="7 8">MEB004</strain>
    </source>
</reference>
<dbReference type="PANTHER" id="PTHR32089">
    <property type="entry name" value="METHYL-ACCEPTING CHEMOTAXIS PROTEIN MCPB"/>
    <property type="match status" value="1"/>
</dbReference>
<dbReference type="RefSeq" id="WP_330089062.1">
    <property type="nucleotide sequence ID" value="NZ_JAUGZK010000016.1"/>
</dbReference>
<organism evidence="7 8">
    <name type="scientific">Alkalimonas mucilaginosa</name>
    <dbReference type="NCBI Taxonomy" id="3057676"/>
    <lineage>
        <taxon>Bacteria</taxon>
        <taxon>Pseudomonadati</taxon>
        <taxon>Pseudomonadota</taxon>
        <taxon>Gammaproteobacteria</taxon>
        <taxon>Alkalimonas</taxon>
    </lineage>
</organism>
<dbReference type="SUPFAM" id="SSF58104">
    <property type="entry name" value="Methyl-accepting chemotaxis protein (MCP) signaling domain"/>
    <property type="match status" value="1"/>
</dbReference>
<protein>
    <submittedName>
        <fullName evidence="7">Methyl-accepting chemotaxis protein</fullName>
    </submittedName>
</protein>
<evidence type="ECO:0000313" key="7">
    <source>
        <dbReference type="EMBL" id="MEE2025751.1"/>
    </source>
</evidence>
<evidence type="ECO:0000259" key="6">
    <source>
        <dbReference type="PROSITE" id="PS50111"/>
    </source>
</evidence>
<feature type="transmembrane region" description="Helical" evidence="5">
    <location>
        <begin position="296"/>
        <end position="315"/>
    </location>
</feature>
<gene>
    <name evidence="7" type="ORF">QWF21_16050</name>
</gene>
<dbReference type="InterPro" id="IPR004090">
    <property type="entry name" value="Chemotax_Me-accpt_rcpt"/>
</dbReference>
<proteinExistence type="inferred from homology"/>
<comment type="similarity">
    <text evidence="3">Belongs to the methyl-accepting chemotaxis (MCP) protein family.</text>
</comment>
<evidence type="ECO:0000313" key="8">
    <source>
        <dbReference type="Proteomes" id="UP001339167"/>
    </source>
</evidence>
<feature type="transmembrane region" description="Helical" evidence="5">
    <location>
        <begin position="12"/>
        <end position="30"/>
    </location>
</feature>
<sequence>MSFAAKVKWISIFIVLFPMIIATAVVTYMAQSALYQQAEDSLTAVREIKQQQIGSMLSEFANALEVVTAAVQAMQSISEVERQHDLFQQLNQQLGFYDIFIIQSDGTVAYTVERESDYRSNLRHGPYSNSGLARLMQRSQQQAGQIVLEDFSPYAPSGNEAAAFLGRQLQLADGMVTVAVQLSIEKINQVMQVREGMGQSGETYLVGSDLRMRSDSFLDPVKRSVQASFAGTIANNGADTAVVRQALAGLQGVQPVIDYNGNWVVSAYAPLDVFGVRWALLAEIDRAEVLAPARRMLWIGVVICLAAIGLAFAAAQLVCRFVLEPLGGEPEAMCQLTSVIAAGDLTTPLERRDSDKHLMSWLARMQQSLRQLVQQLVGVGQQLEMTAEQNSAAITQADGSIQLQAKETDMLATAIEQMSYAAAEIGQNTSKALFELQSCKGSSEHLQQNLTSSQLSLKKTLDSFAEIHQEVRALEQDSQKVGQVLDVINTIAEQTNLLALNAAIEAARAGEHGRGFAVVSDEVRQLASKVQEAVQEISAVLHGIQKQSVGLARHSEVCAHESAKTAQDATLMEGSAAEIDQRLATLKELMGQTASAAEEQTTVSATLAEGISRLSASAEENSTAISQVAGSTRDLLGLANQLGRSVAQFKV</sequence>
<dbReference type="Gene3D" id="3.30.450.20">
    <property type="entry name" value="PAS domain"/>
    <property type="match status" value="1"/>
</dbReference>
<evidence type="ECO:0000256" key="4">
    <source>
        <dbReference type="PROSITE-ProRule" id="PRU00284"/>
    </source>
</evidence>
<comment type="caution">
    <text evidence="7">The sequence shown here is derived from an EMBL/GenBank/DDBJ whole genome shotgun (WGS) entry which is preliminary data.</text>
</comment>
<feature type="domain" description="Methyl-accepting transducer" evidence="6">
    <location>
        <begin position="379"/>
        <end position="615"/>
    </location>
</feature>
<evidence type="ECO:0000256" key="1">
    <source>
        <dbReference type="ARBA" id="ARBA00004370"/>
    </source>
</evidence>
<dbReference type="PROSITE" id="PS50111">
    <property type="entry name" value="CHEMOTAXIS_TRANSDUC_2"/>
    <property type="match status" value="1"/>
</dbReference>
<keyword evidence="5" id="KW-0472">Membrane</keyword>
<comment type="subcellular location">
    <subcellularLocation>
        <location evidence="1">Membrane</location>
    </subcellularLocation>
</comment>
<accession>A0ABU7JJ75</accession>
<keyword evidence="8" id="KW-1185">Reference proteome</keyword>
<dbReference type="PANTHER" id="PTHR32089:SF70">
    <property type="entry name" value="ENERGY TAXIS MODULATING METHYL ACCEPTING SENSORY TRANSDUCER"/>
    <property type="match status" value="1"/>
</dbReference>
<keyword evidence="2 4" id="KW-0807">Transducer</keyword>
<keyword evidence="5" id="KW-0812">Transmembrane</keyword>
<evidence type="ECO:0000256" key="3">
    <source>
        <dbReference type="ARBA" id="ARBA00029447"/>
    </source>
</evidence>
<evidence type="ECO:0000256" key="5">
    <source>
        <dbReference type="SAM" id="Phobius"/>
    </source>
</evidence>
<keyword evidence="5" id="KW-1133">Transmembrane helix</keyword>
<dbReference type="Pfam" id="PF00015">
    <property type="entry name" value="MCPsignal"/>
    <property type="match status" value="1"/>
</dbReference>
<dbReference type="Proteomes" id="UP001339167">
    <property type="component" value="Unassembled WGS sequence"/>
</dbReference>
<dbReference type="InterPro" id="IPR004089">
    <property type="entry name" value="MCPsignal_dom"/>
</dbReference>